<comment type="function">
    <text evidence="3">Required for mitochondrial cytochrome c oxidase (COX) assembly and respiration.</text>
</comment>
<dbReference type="HOGENOM" id="CLU_2400937_0_0_1"/>
<dbReference type="OMA" id="KKNCQKE"/>
<keyword evidence="3" id="KW-0143">Chaperone</keyword>
<keyword evidence="3" id="KW-0999">Mitochondrion inner membrane</keyword>
<sequence length="89" mass="10559">MGNKSAIEEEFELRSIYQQEVKKNCQKEIEDFVQCATGRTISVLWKCREQSHIMKGCLQKTIDQTSEWRLRSQQEGEKQKAYKEEITKD</sequence>
<keyword evidence="2" id="KW-1015">Disulfide bond</keyword>
<organism evidence="5 6">
    <name type="scientific">Schizosaccharomyces octosporus (strain yFS286)</name>
    <name type="common">Fission yeast</name>
    <name type="synonym">Octosporomyces octosporus</name>
    <dbReference type="NCBI Taxonomy" id="483514"/>
    <lineage>
        <taxon>Eukaryota</taxon>
        <taxon>Fungi</taxon>
        <taxon>Dikarya</taxon>
        <taxon>Ascomycota</taxon>
        <taxon>Taphrinomycotina</taxon>
        <taxon>Schizosaccharomycetes</taxon>
        <taxon>Schizosaccharomycetales</taxon>
        <taxon>Schizosaccharomycetaceae</taxon>
        <taxon>Schizosaccharomyces</taxon>
    </lineage>
</organism>
<dbReference type="GO" id="GO:0005743">
    <property type="term" value="C:mitochondrial inner membrane"/>
    <property type="evidence" value="ECO:0007669"/>
    <property type="project" value="UniProtKB-SubCell"/>
</dbReference>
<evidence type="ECO:0000313" key="5">
    <source>
        <dbReference type="EMBL" id="EPX70927.1"/>
    </source>
</evidence>
<keyword evidence="3" id="KW-0496">Mitochondrion</keyword>
<dbReference type="PROSITE" id="PS51808">
    <property type="entry name" value="CHCH"/>
    <property type="match status" value="1"/>
</dbReference>
<evidence type="ECO:0000313" key="6">
    <source>
        <dbReference type="Proteomes" id="UP000016088"/>
    </source>
</evidence>
<dbReference type="AlphaFoldDB" id="S9PSH0"/>
<dbReference type="VEuPathDB" id="FungiDB:SOCG_01148"/>
<proteinExistence type="inferred from homology"/>
<dbReference type="RefSeq" id="XP_013019557.1">
    <property type="nucleotide sequence ID" value="XM_013164103.1"/>
</dbReference>
<evidence type="ECO:0000256" key="4">
    <source>
        <dbReference type="SAM" id="MobiDB-lite"/>
    </source>
</evidence>
<reference evidence="5 6" key="1">
    <citation type="journal article" date="2011" name="Science">
        <title>Comparative functional genomics of the fission yeasts.</title>
        <authorList>
            <person name="Rhind N."/>
            <person name="Chen Z."/>
            <person name="Yassour M."/>
            <person name="Thompson D.A."/>
            <person name="Haas B.J."/>
            <person name="Habib N."/>
            <person name="Wapinski I."/>
            <person name="Roy S."/>
            <person name="Lin M.F."/>
            <person name="Heiman D.I."/>
            <person name="Young S.K."/>
            <person name="Furuya K."/>
            <person name="Guo Y."/>
            <person name="Pidoux A."/>
            <person name="Chen H.M."/>
            <person name="Robbertse B."/>
            <person name="Goldberg J.M."/>
            <person name="Aoki K."/>
            <person name="Bayne E.H."/>
            <person name="Berlin A.M."/>
            <person name="Desjardins C.A."/>
            <person name="Dobbs E."/>
            <person name="Dukaj L."/>
            <person name="Fan L."/>
            <person name="FitzGerald M.G."/>
            <person name="French C."/>
            <person name="Gujja S."/>
            <person name="Hansen K."/>
            <person name="Keifenheim D."/>
            <person name="Levin J.Z."/>
            <person name="Mosher R.A."/>
            <person name="Mueller C.A."/>
            <person name="Pfiffner J."/>
            <person name="Priest M."/>
            <person name="Russ C."/>
            <person name="Smialowska A."/>
            <person name="Swoboda P."/>
            <person name="Sykes S.M."/>
            <person name="Vaughn M."/>
            <person name="Vengrova S."/>
            <person name="Yoder R."/>
            <person name="Zeng Q."/>
            <person name="Allshire R."/>
            <person name="Baulcombe D."/>
            <person name="Birren B.W."/>
            <person name="Brown W."/>
            <person name="Ekwall K."/>
            <person name="Kellis M."/>
            <person name="Leatherwood J."/>
            <person name="Levin H."/>
            <person name="Margalit H."/>
            <person name="Martienssen R."/>
            <person name="Nieduszynski C.A."/>
            <person name="Spatafora J.W."/>
            <person name="Friedman N."/>
            <person name="Dalgaard J.Z."/>
            <person name="Baumann P."/>
            <person name="Niki H."/>
            <person name="Regev A."/>
            <person name="Nusbaum C."/>
        </authorList>
    </citation>
    <scope>NUCLEOTIDE SEQUENCE [LARGE SCALE GENOMIC DNA]</scope>
    <source>
        <strain evidence="6">yFS286</strain>
    </source>
</reference>
<evidence type="ECO:0000256" key="2">
    <source>
        <dbReference type="ARBA" id="ARBA00023157"/>
    </source>
</evidence>
<keyword evidence="3" id="KW-0472">Membrane</keyword>
<dbReference type="GeneID" id="25030130"/>
<dbReference type="InterPro" id="IPR013892">
    <property type="entry name" value="Cyt_c_biogenesis_Cmc1-like"/>
</dbReference>
<name>S9PSH0_SCHOY</name>
<evidence type="ECO:0000256" key="1">
    <source>
        <dbReference type="ARBA" id="ARBA00007347"/>
    </source>
</evidence>
<dbReference type="Pfam" id="PF08583">
    <property type="entry name" value="Cmc1"/>
    <property type="match status" value="1"/>
</dbReference>
<dbReference type="OrthoDB" id="6224010at2759"/>
<dbReference type="EMBL" id="KE503208">
    <property type="protein sequence ID" value="EPX70927.1"/>
    <property type="molecule type" value="Genomic_DNA"/>
</dbReference>
<protein>
    <recommendedName>
        <fullName evidence="3">COX assembly mitochondrial protein</fullName>
    </recommendedName>
</protein>
<evidence type="ECO:0000256" key="3">
    <source>
        <dbReference type="RuleBase" id="RU364104"/>
    </source>
</evidence>
<feature type="region of interest" description="Disordered" evidence="4">
    <location>
        <begin position="69"/>
        <end position="89"/>
    </location>
</feature>
<comment type="similarity">
    <text evidence="1 3">Belongs to the CMC family.</text>
</comment>
<dbReference type="Proteomes" id="UP000016088">
    <property type="component" value="Unassembled WGS sequence"/>
</dbReference>
<gene>
    <name evidence="5" type="ORF">SOCG_01148</name>
</gene>
<keyword evidence="6" id="KW-1185">Reference proteome</keyword>
<accession>S9PSH0</accession>
<comment type="subcellular location">
    <subcellularLocation>
        <location evidence="3">Mitochondrion inner membrane</location>
    </subcellularLocation>
</comment>